<dbReference type="EMBL" id="JBFOLJ010000009">
    <property type="protein sequence ID" value="KAL2509722.1"/>
    <property type="molecule type" value="Genomic_DNA"/>
</dbReference>
<dbReference type="Proteomes" id="UP001604277">
    <property type="component" value="Unassembled WGS sequence"/>
</dbReference>
<evidence type="ECO:0000256" key="1">
    <source>
        <dbReference type="SAM" id="MobiDB-lite"/>
    </source>
</evidence>
<comment type="caution">
    <text evidence="2">The sequence shown here is derived from an EMBL/GenBank/DDBJ whole genome shotgun (WGS) entry which is preliminary data.</text>
</comment>
<organism evidence="2 3">
    <name type="scientific">Forsythia ovata</name>
    <dbReference type="NCBI Taxonomy" id="205694"/>
    <lineage>
        <taxon>Eukaryota</taxon>
        <taxon>Viridiplantae</taxon>
        <taxon>Streptophyta</taxon>
        <taxon>Embryophyta</taxon>
        <taxon>Tracheophyta</taxon>
        <taxon>Spermatophyta</taxon>
        <taxon>Magnoliopsida</taxon>
        <taxon>eudicotyledons</taxon>
        <taxon>Gunneridae</taxon>
        <taxon>Pentapetalae</taxon>
        <taxon>asterids</taxon>
        <taxon>lamiids</taxon>
        <taxon>Lamiales</taxon>
        <taxon>Oleaceae</taxon>
        <taxon>Forsythieae</taxon>
        <taxon>Forsythia</taxon>
    </lineage>
</organism>
<dbReference type="AlphaFoldDB" id="A0ABD1TAH9"/>
<keyword evidence="3" id="KW-1185">Reference proteome</keyword>
<feature type="region of interest" description="Disordered" evidence="1">
    <location>
        <begin position="89"/>
        <end position="116"/>
    </location>
</feature>
<evidence type="ECO:0000313" key="3">
    <source>
        <dbReference type="Proteomes" id="UP001604277"/>
    </source>
</evidence>
<name>A0ABD1TAH9_9LAMI</name>
<sequence length="116" mass="12195">MKKQGSSSLPKIGLVGLAAKKIHPVVKKNSSVNDQRKILAGLSLKGGEKNQDVLLPPVGLRQTRLAPTASLQGLKIMAQAKMVETIKEIGGTSSKTPVDEDEDVESVGGSSTYKEG</sequence>
<protein>
    <submittedName>
        <fullName evidence="2">Uncharacterized protein</fullName>
    </submittedName>
</protein>
<reference evidence="3" key="1">
    <citation type="submission" date="2024-07" db="EMBL/GenBank/DDBJ databases">
        <title>Two chromosome-level genome assemblies of Korean endemic species Abeliophyllum distichum and Forsythia ovata (Oleaceae).</title>
        <authorList>
            <person name="Jang H."/>
        </authorList>
    </citation>
    <scope>NUCLEOTIDE SEQUENCE [LARGE SCALE GENOMIC DNA]</scope>
</reference>
<accession>A0ABD1TAH9</accession>
<evidence type="ECO:0000313" key="2">
    <source>
        <dbReference type="EMBL" id="KAL2509722.1"/>
    </source>
</evidence>
<gene>
    <name evidence="2" type="ORF">Fot_33369</name>
</gene>
<proteinExistence type="predicted"/>